<keyword evidence="9" id="KW-1185">Reference proteome</keyword>
<evidence type="ECO:0000256" key="4">
    <source>
        <dbReference type="ARBA" id="ARBA00022984"/>
    </source>
</evidence>
<proteinExistence type="inferred from homology"/>
<keyword evidence="3" id="KW-0133">Cell shape</keyword>
<keyword evidence="6" id="KW-0961">Cell wall biogenesis/degradation</keyword>
<dbReference type="GO" id="GO:0009252">
    <property type="term" value="P:peptidoglycan biosynthetic process"/>
    <property type="evidence" value="ECO:0007669"/>
    <property type="project" value="UniProtKB-KW"/>
</dbReference>
<dbReference type="GO" id="GO:0016755">
    <property type="term" value="F:aminoacyltransferase activity"/>
    <property type="evidence" value="ECO:0007669"/>
    <property type="project" value="InterPro"/>
</dbReference>
<dbReference type="InterPro" id="IPR050644">
    <property type="entry name" value="PG_Glycine_Bridge_Synth"/>
</dbReference>
<gene>
    <name evidence="8" type="ORF">CU669_00400</name>
</gene>
<keyword evidence="4" id="KW-0573">Peptidoglycan synthesis</keyword>
<dbReference type="PANTHER" id="PTHR36174">
    <property type="entry name" value="LIPID II:GLYCINE GLYCYLTRANSFERASE"/>
    <property type="match status" value="1"/>
</dbReference>
<keyword evidence="2" id="KW-0808">Transferase</keyword>
<dbReference type="EMBL" id="PGTO01000001">
    <property type="protein sequence ID" value="RAU23602.1"/>
    <property type="molecule type" value="Genomic_DNA"/>
</dbReference>
<evidence type="ECO:0000313" key="9">
    <source>
        <dbReference type="Proteomes" id="UP000251075"/>
    </source>
</evidence>
<organism evidence="8 9">
    <name type="scientific">Paramagnetospirillum kuznetsovii</name>
    <dbReference type="NCBI Taxonomy" id="2053833"/>
    <lineage>
        <taxon>Bacteria</taxon>
        <taxon>Pseudomonadati</taxon>
        <taxon>Pseudomonadota</taxon>
        <taxon>Alphaproteobacteria</taxon>
        <taxon>Rhodospirillales</taxon>
        <taxon>Magnetospirillaceae</taxon>
        <taxon>Paramagnetospirillum</taxon>
    </lineage>
</organism>
<reference evidence="8 9" key="1">
    <citation type="submission" date="2017-11" db="EMBL/GenBank/DDBJ databases">
        <title>Draft genome sequence of magnetotactic bacterium Magnetospirillum kuznetsovii LBB-42.</title>
        <authorList>
            <person name="Grouzdev D.S."/>
            <person name="Rysina M.S."/>
            <person name="Baslerov R.V."/>
            <person name="Koziaeva V."/>
        </authorList>
    </citation>
    <scope>NUCLEOTIDE SEQUENCE [LARGE SCALE GENOMIC DNA]</scope>
    <source>
        <strain evidence="8 9">LBB-42</strain>
    </source>
</reference>
<evidence type="ECO:0000256" key="2">
    <source>
        <dbReference type="ARBA" id="ARBA00022679"/>
    </source>
</evidence>
<dbReference type="GO" id="GO:0008360">
    <property type="term" value="P:regulation of cell shape"/>
    <property type="evidence" value="ECO:0007669"/>
    <property type="project" value="UniProtKB-KW"/>
</dbReference>
<dbReference type="Pfam" id="PF13480">
    <property type="entry name" value="Acetyltransf_6"/>
    <property type="match status" value="1"/>
</dbReference>
<evidence type="ECO:0000259" key="7">
    <source>
        <dbReference type="Pfam" id="PF13480"/>
    </source>
</evidence>
<dbReference type="InterPro" id="IPR038740">
    <property type="entry name" value="BioF2-like_GNAT_dom"/>
</dbReference>
<dbReference type="Proteomes" id="UP000251075">
    <property type="component" value="Unassembled WGS sequence"/>
</dbReference>
<sequence length="307" mass="34205">MSLLVAWDVTDRAEWEDLFAQAGWSTLVQSWAYGEAKRAVEGWRPRRAVVSWAGQPVALAQVLEKRMGGLVRVGRLNRGPVWLREMSVADKLVVIDALRKRWRWFNLGALSLAPELPEGTLVPGFRRRGGDPWCSAWIDLSQGPEALRKRLDGKWRNMLNAAEKSSLLVEASPDYRPWMLARYCELLEDKGFGATPPALIEALAAHAHRPDDMLVLKASSGHDPVAGILLARHGNAATYLIGWNGDAGRKLKANNRLLWEAVVELPRRGVRWLDLGGIDDKLTPGIAAFKRGMNGEEYRLAGEFMGL</sequence>
<keyword evidence="5" id="KW-0012">Acyltransferase</keyword>
<comment type="similarity">
    <text evidence="1">Belongs to the FemABX family.</text>
</comment>
<evidence type="ECO:0000256" key="3">
    <source>
        <dbReference type="ARBA" id="ARBA00022960"/>
    </source>
</evidence>
<dbReference type="InterPro" id="IPR003447">
    <property type="entry name" value="FEMABX"/>
</dbReference>
<evidence type="ECO:0000313" key="8">
    <source>
        <dbReference type="EMBL" id="RAU23602.1"/>
    </source>
</evidence>
<dbReference type="Gene3D" id="3.40.630.30">
    <property type="match status" value="2"/>
</dbReference>
<dbReference type="PANTHER" id="PTHR36174:SF1">
    <property type="entry name" value="LIPID II:GLYCINE GLYCYLTRANSFERASE"/>
    <property type="match status" value="1"/>
</dbReference>
<protein>
    <recommendedName>
        <fullName evidence="7">BioF2-like acetyltransferase domain-containing protein</fullName>
    </recommendedName>
</protein>
<comment type="caution">
    <text evidence="8">The sequence shown here is derived from an EMBL/GenBank/DDBJ whole genome shotgun (WGS) entry which is preliminary data.</text>
</comment>
<name>A0A364P2M8_9PROT</name>
<evidence type="ECO:0000256" key="6">
    <source>
        <dbReference type="ARBA" id="ARBA00023316"/>
    </source>
</evidence>
<dbReference type="PROSITE" id="PS51191">
    <property type="entry name" value="FEMABX"/>
    <property type="match status" value="1"/>
</dbReference>
<dbReference type="AlphaFoldDB" id="A0A364P2M8"/>
<evidence type="ECO:0000256" key="1">
    <source>
        <dbReference type="ARBA" id="ARBA00009943"/>
    </source>
</evidence>
<evidence type="ECO:0000256" key="5">
    <source>
        <dbReference type="ARBA" id="ARBA00023315"/>
    </source>
</evidence>
<dbReference type="OrthoDB" id="341858at2"/>
<dbReference type="SUPFAM" id="SSF55729">
    <property type="entry name" value="Acyl-CoA N-acyltransferases (Nat)"/>
    <property type="match status" value="2"/>
</dbReference>
<feature type="domain" description="BioF2-like acetyltransferase" evidence="7">
    <location>
        <begin position="148"/>
        <end position="280"/>
    </location>
</feature>
<accession>A0A364P2M8</accession>
<dbReference type="RefSeq" id="WP_112141833.1">
    <property type="nucleotide sequence ID" value="NZ_PGTO01000001.1"/>
</dbReference>
<dbReference type="GO" id="GO:0071555">
    <property type="term" value="P:cell wall organization"/>
    <property type="evidence" value="ECO:0007669"/>
    <property type="project" value="UniProtKB-KW"/>
</dbReference>
<dbReference type="InterPro" id="IPR016181">
    <property type="entry name" value="Acyl_CoA_acyltransferase"/>
</dbReference>